<evidence type="ECO:0000313" key="3">
    <source>
        <dbReference type="Proteomes" id="UP000604046"/>
    </source>
</evidence>
<feature type="region of interest" description="Disordered" evidence="1">
    <location>
        <begin position="1"/>
        <end position="40"/>
    </location>
</feature>
<accession>A0A812V369</accession>
<name>A0A812V369_9DINO</name>
<dbReference type="EMBL" id="CAJNDS010002840">
    <property type="protein sequence ID" value="CAE7615255.1"/>
    <property type="molecule type" value="Genomic_DNA"/>
</dbReference>
<dbReference type="OrthoDB" id="420431at2759"/>
<dbReference type="Proteomes" id="UP000604046">
    <property type="component" value="Unassembled WGS sequence"/>
</dbReference>
<organism evidence="2 3">
    <name type="scientific">Symbiodinium natans</name>
    <dbReference type="NCBI Taxonomy" id="878477"/>
    <lineage>
        <taxon>Eukaryota</taxon>
        <taxon>Sar</taxon>
        <taxon>Alveolata</taxon>
        <taxon>Dinophyceae</taxon>
        <taxon>Suessiales</taxon>
        <taxon>Symbiodiniaceae</taxon>
        <taxon>Symbiodinium</taxon>
    </lineage>
</organism>
<keyword evidence="3" id="KW-1185">Reference proteome</keyword>
<sequence length="104" mass="11428">MGSGAAIPLPPGPTGFPTDSRGRWRTKEMPQKAGSQANGHETVLTELEDASYTLLPGPWCPPLKPLRPCEEAALRKAPERREALQKKLRNEMARYFAGQAPLSF</sequence>
<evidence type="ECO:0000313" key="2">
    <source>
        <dbReference type="EMBL" id="CAE7615255.1"/>
    </source>
</evidence>
<proteinExistence type="predicted"/>
<reference evidence="2" key="1">
    <citation type="submission" date="2021-02" db="EMBL/GenBank/DDBJ databases">
        <authorList>
            <person name="Dougan E. K."/>
            <person name="Rhodes N."/>
            <person name="Thang M."/>
            <person name="Chan C."/>
        </authorList>
    </citation>
    <scope>NUCLEOTIDE SEQUENCE</scope>
</reference>
<protein>
    <submittedName>
        <fullName evidence="2">Uncharacterized protein</fullName>
    </submittedName>
</protein>
<dbReference type="AlphaFoldDB" id="A0A812V369"/>
<comment type="caution">
    <text evidence="2">The sequence shown here is derived from an EMBL/GenBank/DDBJ whole genome shotgun (WGS) entry which is preliminary data.</text>
</comment>
<gene>
    <name evidence="2" type="ORF">SNAT2548_LOCUS34974</name>
</gene>
<feature type="compositionally biased region" description="Basic and acidic residues" evidence="1">
    <location>
        <begin position="20"/>
        <end position="30"/>
    </location>
</feature>
<evidence type="ECO:0000256" key="1">
    <source>
        <dbReference type="SAM" id="MobiDB-lite"/>
    </source>
</evidence>